<organism evidence="1 2">
    <name type="scientific">Monodon monoceros</name>
    <name type="common">Narwhal</name>
    <name type="synonym">Ceratodon monodon</name>
    <dbReference type="NCBI Taxonomy" id="40151"/>
    <lineage>
        <taxon>Eukaryota</taxon>
        <taxon>Metazoa</taxon>
        <taxon>Chordata</taxon>
        <taxon>Craniata</taxon>
        <taxon>Vertebrata</taxon>
        <taxon>Euteleostomi</taxon>
        <taxon>Mammalia</taxon>
        <taxon>Eutheria</taxon>
        <taxon>Laurasiatheria</taxon>
        <taxon>Artiodactyla</taxon>
        <taxon>Whippomorpha</taxon>
        <taxon>Cetacea</taxon>
        <taxon>Odontoceti</taxon>
        <taxon>Monodontidae</taxon>
        <taxon>Monodon</taxon>
    </lineage>
</organism>
<evidence type="ECO:0000313" key="2">
    <source>
        <dbReference type="Proteomes" id="UP000308365"/>
    </source>
</evidence>
<evidence type="ECO:0000313" key="1">
    <source>
        <dbReference type="EMBL" id="TKC34175.1"/>
    </source>
</evidence>
<protein>
    <submittedName>
        <fullName evidence="1">Uncharacterized protein</fullName>
    </submittedName>
</protein>
<sequence length="178" mass="20234">KQSPRLSPVLTDTEKMATVPEQTAACQILPPNHASSPSISKTQKLEILNYNSLYKLHGNRHCFPDFSAPFTMVHRYDCNKDLPKQKESDYHVFLNYCNTFASTKHTWCHHFRFKVAALVEWTMATQDVTPGSQSDESNALDMPSAYDVRDYVLQRPRQVANSEAFSSEEVLSISCSLE</sequence>
<dbReference type="PANTHER" id="PTHR36863">
    <property type="entry name" value="SHIELDIN COMPLEX SUBUNIT 1"/>
    <property type="match status" value="1"/>
</dbReference>
<dbReference type="AlphaFoldDB" id="A0A4U1EDK8"/>
<reference evidence="2" key="1">
    <citation type="journal article" date="2019" name="IScience">
        <title>Narwhal Genome Reveals Long-Term Low Genetic Diversity despite Current Large Abundance Size.</title>
        <authorList>
            <person name="Westbury M.V."/>
            <person name="Petersen B."/>
            <person name="Garde E."/>
            <person name="Heide-Jorgensen M.P."/>
            <person name="Lorenzen E.D."/>
        </authorList>
    </citation>
    <scope>NUCLEOTIDE SEQUENCE [LARGE SCALE GENOMIC DNA]</scope>
</reference>
<feature type="non-terminal residue" evidence="1">
    <location>
        <position position="178"/>
    </location>
</feature>
<dbReference type="InterPro" id="IPR027821">
    <property type="entry name" value="SHLD1"/>
</dbReference>
<dbReference type="PANTHER" id="PTHR36863:SF1">
    <property type="entry name" value="SHIELDIN COMPLEX SUBUNIT 1"/>
    <property type="match status" value="1"/>
</dbReference>
<dbReference type="GO" id="GO:2000042">
    <property type="term" value="P:negative regulation of double-strand break repair via homologous recombination"/>
    <property type="evidence" value="ECO:0007669"/>
    <property type="project" value="TreeGrafter"/>
</dbReference>
<name>A0A4U1EDK8_MONMO</name>
<dbReference type="Proteomes" id="UP000308365">
    <property type="component" value="Unassembled WGS sequence"/>
</dbReference>
<dbReference type="GO" id="GO:0035861">
    <property type="term" value="C:site of double-strand break"/>
    <property type="evidence" value="ECO:0007669"/>
    <property type="project" value="TreeGrafter"/>
</dbReference>
<gene>
    <name evidence="1" type="ORF">EI555_006545</name>
</gene>
<feature type="non-terminal residue" evidence="1">
    <location>
        <position position="1"/>
    </location>
</feature>
<accession>A0A4U1EDK8</accession>
<comment type="caution">
    <text evidence="1">The sequence shown here is derived from an EMBL/GenBank/DDBJ whole genome shotgun (WGS) entry which is preliminary data.</text>
</comment>
<dbReference type="EMBL" id="RWIC01002016">
    <property type="protein sequence ID" value="TKC34175.1"/>
    <property type="molecule type" value="Genomic_DNA"/>
</dbReference>
<dbReference type="GO" id="GO:2001034">
    <property type="term" value="P:positive regulation of double-strand break repair via nonhomologous end joining"/>
    <property type="evidence" value="ECO:0007669"/>
    <property type="project" value="TreeGrafter"/>
</dbReference>
<dbReference type="GO" id="GO:0045830">
    <property type="term" value="P:positive regulation of isotype switching"/>
    <property type="evidence" value="ECO:0007669"/>
    <property type="project" value="TreeGrafter"/>
</dbReference>
<proteinExistence type="predicted"/>